<dbReference type="InterPro" id="IPR057499">
    <property type="entry name" value="Kelch_FKB95"/>
</dbReference>
<evidence type="ECO:0000313" key="2">
    <source>
        <dbReference type="EMBL" id="CAA7028160.1"/>
    </source>
</evidence>
<reference evidence="2" key="1">
    <citation type="submission" date="2020-01" db="EMBL/GenBank/DDBJ databases">
        <authorList>
            <person name="Mishra B."/>
        </authorList>
    </citation>
    <scope>NUCLEOTIDE SEQUENCE [LARGE SCALE GENOMIC DNA]</scope>
</reference>
<feature type="domain" description="FKB95-like N-terminal Kelch" evidence="1">
    <location>
        <begin position="15"/>
        <end position="265"/>
    </location>
</feature>
<dbReference type="Gene3D" id="2.120.10.80">
    <property type="entry name" value="Kelch-type beta propeller"/>
    <property type="match status" value="1"/>
</dbReference>
<organism evidence="2 3">
    <name type="scientific">Microthlaspi erraticum</name>
    <dbReference type="NCBI Taxonomy" id="1685480"/>
    <lineage>
        <taxon>Eukaryota</taxon>
        <taxon>Viridiplantae</taxon>
        <taxon>Streptophyta</taxon>
        <taxon>Embryophyta</taxon>
        <taxon>Tracheophyta</taxon>
        <taxon>Spermatophyta</taxon>
        <taxon>Magnoliopsida</taxon>
        <taxon>eudicotyledons</taxon>
        <taxon>Gunneridae</taxon>
        <taxon>Pentapetalae</taxon>
        <taxon>rosids</taxon>
        <taxon>malvids</taxon>
        <taxon>Brassicales</taxon>
        <taxon>Brassicaceae</taxon>
        <taxon>Coluteocarpeae</taxon>
        <taxon>Microthlaspi</taxon>
    </lineage>
</organism>
<dbReference type="Proteomes" id="UP000467841">
    <property type="component" value="Unassembled WGS sequence"/>
</dbReference>
<dbReference type="PANTHER" id="PTHR24414">
    <property type="entry name" value="F-BOX/KELCH-REPEAT PROTEIN SKIP4"/>
    <property type="match status" value="1"/>
</dbReference>
<dbReference type="InterPro" id="IPR050354">
    <property type="entry name" value="F-box/kelch-repeat_ARATH"/>
</dbReference>
<evidence type="ECO:0000313" key="3">
    <source>
        <dbReference type="Proteomes" id="UP000467841"/>
    </source>
</evidence>
<comment type="caution">
    <text evidence="2">The sequence shown here is derived from an EMBL/GenBank/DDBJ whole genome shotgun (WGS) entry which is preliminary data.</text>
</comment>
<dbReference type="AlphaFoldDB" id="A0A6D2IT50"/>
<accession>A0A6D2IT50</accession>
<dbReference type="PANTHER" id="PTHR24414:SF138">
    <property type="entry name" value="F-BOX DOMAIN-CONTAINING PROTEIN"/>
    <property type="match status" value="1"/>
</dbReference>
<dbReference type="EMBL" id="CACVBM020001063">
    <property type="protein sequence ID" value="CAA7028160.1"/>
    <property type="molecule type" value="Genomic_DNA"/>
</dbReference>
<dbReference type="OrthoDB" id="1540751at2759"/>
<gene>
    <name evidence="2" type="ORF">MERR_LOCUS15395</name>
</gene>
<proteinExistence type="predicted"/>
<evidence type="ECO:0000259" key="1">
    <source>
        <dbReference type="Pfam" id="PF25210"/>
    </source>
</evidence>
<dbReference type="SMART" id="SM00612">
    <property type="entry name" value="Kelch"/>
    <property type="match status" value="2"/>
</dbReference>
<protein>
    <recommendedName>
        <fullName evidence="1">FKB95-like N-terminal Kelch domain-containing protein</fullName>
    </recommendedName>
</protein>
<keyword evidence="3" id="KW-1185">Reference proteome</keyword>
<name>A0A6D2IT50_9BRAS</name>
<dbReference type="Pfam" id="PF25210">
    <property type="entry name" value="Kelch_FKB95"/>
    <property type="match status" value="1"/>
</dbReference>
<sequence length="281" mass="32358">MKHEEVVTDDAEIFGDYSLFPIHSFSRSPPVSRYSIIAVGCEIYVIGGLTTPSSSVRVLDCLSHTWYDAPSMTVARTRPESVLLDQKIYVMGGCGRCDNWFEVFDIETQSWSVLRSRFADRDELRRGSMVYALQGKLHVVSERSECTYEPKSGTWEVDSYHGMVDVTVIENVMYCCSNKEYLMWCDDEDRKWKDIKGLENLGQYLISPWDEPRLFNYGGKLVVVWRQTLGQDFVNGESKVWCAKIALERLRGEIWGEIEWLNTVLRVPECYFCLNCAVVSI</sequence>
<dbReference type="InterPro" id="IPR006652">
    <property type="entry name" value="Kelch_1"/>
</dbReference>
<dbReference type="InterPro" id="IPR015915">
    <property type="entry name" value="Kelch-typ_b-propeller"/>
</dbReference>
<dbReference type="SUPFAM" id="SSF117281">
    <property type="entry name" value="Kelch motif"/>
    <property type="match status" value="1"/>
</dbReference>